<dbReference type="EMBL" id="KN293998">
    <property type="protein sequence ID" value="KGQ01652.1"/>
    <property type="molecule type" value="Genomic_DNA"/>
</dbReference>
<reference evidence="1 2" key="1">
    <citation type="journal article" date="2011" name="PLoS Genet.">
        <title>Comparative genomic analysis of human fungal pathogens causing paracoccidioidomycosis.</title>
        <authorList>
            <person name="Desjardins C.A."/>
            <person name="Champion M.D."/>
            <person name="Holder J.W."/>
            <person name="Muszewska A."/>
            <person name="Goldberg J."/>
            <person name="Bailao A.M."/>
            <person name="Brigido M.M."/>
            <person name="Ferreira M.E."/>
            <person name="Garcia A.M."/>
            <person name="Grynberg M."/>
            <person name="Gujja S."/>
            <person name="Heiman D.I."/>
            <person name="Henn M.R."/>
            <person name="Kodira C.D."/>
            <person name="Leon-Narvaez H."/>
            <person name="Longo L.V."/>
            <person name="Ma L.J."/>
            <person name="Malavazi I."/>
            <person name="Matsuo A.L."/>
            <person name="Morais F.V."/>
            <person name="Pereira M."/>
            <person name="Rodriguez-Brito S."/>
            <person name="Sakthikumar S."/>
            <person name="Salem-Izacc S.M."/>
            <person name="Sykes S.M."/>
            <person name="Teixeira M.M."/>
            <person name="Vallejo M.C."/>
            <person name="Walter M.E."/>
            <person name="Yandava C."/>
            <person name="Young S."/>
            <person name="Zeng Q."/>
            <person name="Zucker J."/>
            <person name="Felipe M.S."/>
            <person name="Goldman G.H."/>
            <person name="Haas B.J."/>
            <person name="McEwen J.G."/>
            <person name="Nino-Vega G."/>
            <person name="Puccia R."/>
            <person name="San-Blas G."/>
            <person name="Soares C.M."/>
            <person name="Birren B.W."/>
            <person name="Cuomo C.A."/>
        </authorList>
    </citation>
    <scope>NUCLEOTIDE SEQUENCE [LARGE SCALE GENOMIC DNA]</scope>
    <source>
        <strain evidence="2">ATCC MYA-826 / Pb01</strain>
    </source>
</reference>
<dbReference type="OrthoDB" id="413361at2759"/>
<name>A0A0A2V5S2_PARBA</name>
<dbReference type="AlphaFoldDB" id="A0A0A2V5S2"/>
<accession>A0A0A2V5S2</accession>
<sequence length="45" mass="5180">MADESIVLVAAIEKMSISTENVNIQLNNICYILKLENNKFYNVFE</sequence>
<dbReference type="Proteomes" id="UP000002059">
    <property type="component" value="Partially assembled WGS sequence"/>
</dbReference>
<evidence type="ECO:0000313" key="1">
    <source>
        <dbReference type="EMBL" id="KGQ01652.1"/>
    </source>
</evidence>
<dbReference type="VEuPathDB" id="FungiDB:PAAG_11643"/>
<dbReference type="RefSeq" id="XP_015703160.1">
    <property type="nucleotide sequence ID" value="XM_015847251.1"/>
</dbReference>
<evidence type="ECO:0000313" key="2">
    <source>
        <dbReference type="Proteomes" id="UP000002059"/>
    </source>
</evidence>
<organism evidence="1 2">
    <name type="scientific">Paracoccidioides lutzii (strain ATCC MYA-826 / Pb01)</name>
    <name type="common">Paracoccidioides brasiliensis</name>
    <dbReference type="NCBI Taxonomy" id="502779"/>
    <lineage>
        <taxon>Eukaryota</taxon>
        <taxon>Fungi</taxon>
        <taxon>Dikarya</taxon>
        <taxon>Ascomycota</taxon>
        <taxon>Pezizomycotina</taxon>
        <taxon>Eurotiomycetes</taxon>
        <taxon>Eurotiomycetidae</taxon>
        <taxon>Onygenales</taxon>
        <taxon>Ajellomycetaceae</taxon>
        <taxon>Paracoccidioides</taxon>
    </lineage>
</organism>
<gene>
    <name evidence="1" type="ORF">PAAG_11643</name>
</gene>
<keyword evidence="2" id="KW-1185">Reference proteome</keyword>
<proteinExistence type="predicted"/>
<protein>
    <submittedName>
        <fullName evidence="1">Uncharacterized protein</fullName>
    </submittedName>
</protein>
<dbReference type="KEGG" id="pbl:PAAG_11643"/>
<dbReference type="HOGENOM" id="CLU_3207793_0_0_1"/>
<dbReference type="GeneID" id="26970571"/>